<accession>I2H220</accession>
<dbReference type="RefSeq" id="XP_004179941.1">
    <property type="nucleotide sequence ID" value="XM_004179893.1"/>
</dbReference>
<evidence type="ECO:0000256" key="2">
    <source>
        <dbReference type="ARBA" id="ARBA00023015"/>
    </source>
</evidence>
<dbReference type="InParanoid" id="I2H220"/>
<evidence type="ECO:0000313" key="9">
    <source>
        <dbReference type="Proteomes" id="UP000002866"/>
    </source>
</evidence>
<dbReference type="GeneID" id="14495402"/>
<evidence type="ECO:0000256" key="5">
    <source>
        <dbReference type="ARBA" id="ARBA00038392"/>
    </source>
</evidence>
<evidence type="ECO:0000256" key="1">
    <source>
        <dbReference type="ARBA" id="ARBA00004123"/>
    </source>
</evidence>
<dbReference type="CDD" id="cd07978">
    <property type="entry name" value="HFD_TAF13"/>
    <property type="match status" value="1"/>
</dbReference>
<dbReference type="OrthoDB" id="10266074at2759"/>
<dbReference type="Pfam" id="PF02269">
    <property type="entry name" value="TFIID-18kDa"/>
    <property type="match status" value="1"/>
</dbReference>
<evidence type="ECO:0000256" key="4">
    <source>
        <dbReference type="ARBA" id="ARBA00023242"/>
    </source>
</evidence>
<dbReference type="GO" id="GO:0005669">
    <property type="term" value="C:transcription factor TFIID complex"/>
    <property type="evidence" value="ECO:0007669"/>
    <property type="project" value="EnsemblFungi"/>
</dbReference>
<dbReference type="GO" id="GO:0051123">
    <property type="term" value="P:RNA polymerase II preinitiation complex assembly"/>
    <property type="evidence" value="ECO:0007669"/>
    <property type="project" value="EnsemblFungi"/>
</dbReference>
<dbReference type="HOGENOM" id="CLU_076665_0_2_1"/>
<dbReference type="OMA" id="QLMKDAD"/>
<dbReference type="InterPro" id="IPR009072">
    <property type="entry name" value="Histone-fold"/>
</dbReference>
<dbReference type="eggNOG" id="KOG3901">
    <property type="taxonomic scope" value="Eukaryota"/>
</dbReference>
<dbReference type="InterPro" id="IPR003195">
    <property type="entry name" value="TFIID_TAF13"/>
</dbReference>
<dbReference type="STRING" id="1071380.I2H220"/>
<dbReference type="Proteomes" id="UP000002866">
    <property type="component" value="Chromosome 3"/>
</dbReference>
<feature type="compositionally biased region" description="Basic and acidic residues" evidence="7">
    <location>
        <begin position="132"/>
        <end position="143"/>
    </location>
</feature>
<evidence type="ECO:0000313" key="8">
    <source>
        <dbReference type="EMBL" id="CCH60422.1"/>
    </source>
</evidence>
<keyword evidence="4" id="KW-0539">Nucleus</keyword>
<comment type="similarity">
    <text evidence="5">Belongs to the TAF13 family.</text>
</comment>
<dbReference type="PANTHER" id="PTHR11380">
    <property type="entry name" value="TRANSCRIPTION INITIATION FACTOR TFIID/SUPT3-RELATED"/>
    <property type="match status" value="1"/>
</dbReference>
<gene>
    <name evidence="8" type="primary">TBLA0C06270</name>
    <name evidence="8" type="ORF">TBLA_0C06270</name>
</gene>
<dbReference type="Gene3D" id="1.10.20.10">
    <property type="entry name" value="Histone, subunit A"/>
    <property type="match status" value="1"/>
</dbReference>
<sequence length="156" mass="17990">MSRRLKKTNLFAKDVSSLLYAYGDVPHPLSETVQCLDELVSAYLVDICTIAHGVAQNSSRNKLKLEDFKFSLRKDPVKLSRAEELIATNKLIIEAKKQFNENDQQSLKRFRTEEDDERIEEEEEEEEDNDDHESSATKTDRPLAKKQKSTTQKNSK</sequence>
<dbReference type="PANTHER" id="PTHR11380:SF5">
    <property type="entry name" value="TRANSCRIPTION INITIATION FACTOR TFIID SUBUNIT 13"/>
    <property type="match status" value="1"/>
</dbReference>
<organism evidence="8 9">
    <name type="scientific">Henningerozyma blattae (strain ATCC 34711 / CBS 6284 / DSM 70876 / NBRC 10599 / NRRL Y-10934 / UCD 77-7)</name>
    <name type="common">Yeast</name>
    <name type="synonym">Tetrapisispora blattae</name>
    <dbReference type="NCBI Taxonomy" id="1071380"/>
    <lineage>
        <taxon>Eukaryota</taxon>
        <taxon>Fungi</taxon>
        <taxon>Dikarya</taxon>
        <taxon>Ascomycota</taxon>
        <taxon>Saccharomycotina</taxon>
        <taxon>Saccharomycetes</taxon>
        <taxon>Saccharomycetales</taxon>
        <taxon>Saccharomycetaceae</taxon>
        <taxon>Henningerozyma</taxon>
    </lineage>
</organism>
<evidence type="ECO:0000256" key="3">
    <source>
        <dbReference type="ARBA" id="ARBA00023163"/>
    </source>
</evidence>
<protein>
    <recommendedName>
        <fullName evidence="6">Transcription initiation factor TFIID subunit 13</fullName>
    </recommendedName>
</protein>
<dbReference type="GO" id="GO:0045944">
    <property type="term" value="P:positive regulation of transcription by RNA polymerase II"/>
    <property type="evidence" value="ECO:0007669"/>
    <property type="project" value="EnsemblFungi"/>
</dbReference>
<dbReference type="FunCoup" id="I2H220">
    <property type="interactions" value="426"/>
</dbReference>
<dbReference type="SUPFAM" id="SSF47113">
    <property type="entry name" value="Histone-fold"/>
    <property type="match status" value="1"/>
</dbReference>
<keyword evidence="2" id="KW-0805">Transcription regulation</keyword>
<keyword evidence="3" id="KW-0804">Transcription</keyword>
<evidence type="ECO:0000256" key="6">
    <source>
        <dbReference type="ARBA" id="ARBA00040136"/>
    </source>
</evidence>
<feature type="region of interest" description="Disordered" evidence="7">
    <location>
        <begin position="103"/>
        <end position="156"/>
    </location>
</feature>
<feature type="compositionally biased region" description="Acidic residues" evidence="7">
    <location>
        <begin position="113"/>
        <end position="131"/>
    </location>
</feature>
<keyword evidence="9" id="KW-1185">Reference proteome</keyword>
<dbReference type="GO" id="GO:0046982">
    <property type="term" value="F:protein heterodimerization activity"/>
    <property type="evidence" value="ECO:0007669"/>
    <property type="project" value="InterPro"/>
</dbReference>
<dbReference type="EMBL" id="HE806318">
    <property type="protein sequence ID" value="CCH60422.1"/>
    <property type="molecule type" value="Genomic_DNA"/>
</dbReference>
<dbReference type="AlphaFoldDB" id="I2H220"/>
<reference evidence="8 9" key="1">
    <citation type="journal article" date="2011" name="Proc. Natl. Acad. Sci. U.S.A.">
        <title>Evolutionary erosion of yeast sex chromosomes by mating-type switching accidents.</title>
        <authorList>
            <person name="Gordon J.L."/>
            <person name="Armisen D."/>
            <person name="Proux-Wera E."/>
            <person name="Oheigeartaigh S.S."/>
            <person name="Byrne K.P."/>
            <person name="Wolfe K.H."/>
        </authorList>
    </citation>
    <scope>NUCLEOTIDE SEQUENCE [LARGE SCALE GENOMIC DNA]</scope>
    <source>
        <strain evidence="9">ATCC 34711 / CBS 6284 / DSM 70876 / NBRC 10599 / NRRL Y-10934 / UCD 77-7</strain>
    </source>
</reference>
<dbReference type="KEGG" id="tbl:TBLA_0C06270"/>
<comment type="subcellular location">
    <subcellularLocation>
        <location evidence="1">Nucleus</location>
    </subcellularLocation>
</comment>
<name>I2H220_HENB6</name>
<evidence type="ECO:0000256" key="7">
    <source>
        <dbReference type="SAM" id="MobiDB-lite"/>
    </source>
</evidence>
<proteinExistence type="inferred from homology"/>